<name>A0AAJ0C5K6_9PEZI</name>
<accession>A0AAJ0C5K6</accession>
<dbReference type="Gene3D" id="2.60.120.620">
    <property type="entry name" value="q2cbj1_9rhob like domain"/>
    <property type="match status" value="1"/>
</dbReference>
<gene>
    <name evidence="1" type="ORF">QBC33DRAFT_343040</name>
</gene>
<proteinExistence type="predicted"/>
<dbReference type="EMBL" id="MU839003">
    <property type="protein sequence ID" value="KAK1769129.1"/>
    <property type="molecule type" value="Genomic_DNA"/>
</dbReference>
<dbReference type="RefSeq" id="XP_060285342.1">
    <property type="nucleotide sequence ID" value="XM_060423773.1"/>
</dbReference>
<dbReference type="Proteomes" id="UP001244011">
    <property type="component" value="Unassembled WGS sequence"/>
</dbReference>
<comment type="caution">
    <text evidence="1">The sequence shown here is derived from an EMBL/GenBank/DDBJ whole genome shotgun (WGS) entry which is preliminary data.</text>
</comment>
<evidence type="ECO:0000313" key="1">
    <source>
        <dbReference type="EMBL" id="KAK1769129.1"/>
    </source>
</evidence>
<evidence type="ECO:0000313" key="2">
    <source>
        <dbReference type="Proteomes" id="UP001244011"/>
    </source>
</evidence>
<keyword evidence="2" id="KW-1185">Reference proteome</keyword>
<organism evidence="1 2">
    <name type="scientific">Phialemonium atrogriseum</name>
    <dbReference type="NCBI Taxonomy" id="1093897"/>
    <lineage>
        <taxon>Eukaryota</taxon>
        <taxon>Fungi</taxon>
        <taxon>Dikarya</taxon>
        <taxon>Ascomycota</taxon>
        <taxon>Pezizomycotina</taxon>
        <taxon>Sordariomycetes</taxon>
        <taxon>Sordariomycetidae</taxon>
        <taxon>Cephalothecales</taxon>
        <taxon>Cephalothecaceae</taxon>
        <taxon>Phialemonium</taxon>
    </lineage>
</organism>
<dbReference type="GeneID" id="85306960"/>
<protein>
    <submittedName>
        <fullName evidence="1">Ribonucleoside-diphosphate reductase large subunit</fullName>
    </submittedName>
</protein>
<sequence>MAPVSVLTAEEKEHFLAHGWLKIPGAFTPEQAAVITKDVWTRLGMSPTDKSTWNASRTNMPWHFTFDAAEFAPRAWAAICELCGGEERVTDDSRLWRDSLIVNLGTPEKEGKPTPPQELENWHVDGDFFVHYLDSPEQGLLVIPLFTDIPPDGGGTVICPEAMPKVARHLYAHPEGVSPRMTPRGQPDFTKEKNLDWFNGLAKESTEFVEAHGKCGDLFLLHPLMLHSASSNALRNVRIITNPPVAVKEPFNFDRADGNYSLVEQTTLRALGKDRLEGWKIAGPREEVVPERVRIQERMKREELRRLEALKRADDAAVAAMHVTATA</sequence>
<dbReference type="SUPFAM" id="SSF51197">
    <property type="entry name" value="Clavaminate synthase-like"/>
    <property type="match status" value="1"/>
</dbReference>
<dbReference type="AlphaFoldDB" id="A0AAJ0C5K6"/>
<reference evidence="1" key="1">
    <citation type="submission" date="2023-06" db="EMBL/GenBank/DDBJ databases">
        <title>Genome-scale phylogeny and comparative genomics of the fungal order Sordariales.</title>
        <authorList>
            <consortium name="Lawrence Berkeley National Laboratory"/>
            <person name="Hensen N."/>
            <person name="Bonometti L."/>
            <person name="Westerberg I."/>
            <person name="Brannstrom I.O."/>
            <person name="Guillou S."/>
            <person name="Cros-Aarteil S."/>
            <person name="Calhoun S."/>
            <person name="Haridas S."/>
            <person name="Kuo A."/>
            <person name="Mondo S."/>
            <person name="Pangilinan J."/>
            <person name="Riley R."/>
            <person name="Labutti K."/>
            <person name="Andreopoulos B."/>
            <person name="Lipzen A."/>
            <person name="Chen C."/>
            <person name="Yanf M."/>
            <person name="Daum C."/>
            <person name="Ng V."/>
            <person name="Clum A."/>
            <person name="Steindorff A."/>
            <person name="Ohm R."/>
            <person name="Martin F."/>
            <person name="Silar P."/>
            <person name="Natvig D."/>
            <person name="Lalanne C."/>
            <person name="Gautier V."/>
            <person name="Ament-Velasquez S.L."/>
            <person name="Kruys A."/>
            <person name="Hutchinson M.I."/>
            <person name="Powell A.J."/>
            <person name="Barry K."/>
            <person name="Miller A.N."/>
            <person name="Grigoriev I.V."/>
            <person name="Debuchy R."/>
            <person name="Gladieux P."/>
            <person name="Thoren M.H."/>
            <person name="Johannesson H."/>
        </authorList>
    </citation>
    <scope>NUCLEOTIDE SEQUENCE</scope>
    <source>
        <strain evidence="1">8032-3</strain>
    </source>
</reference>